<evidence type="ECO:0000256" key="5">
    <source>
        <dbReference type="ARBA" id="ARBA00022692"/>
    </source>
</evidence>
<evidence type="ECO:0000256" key="4">
    <source>
        <dbReference type="ARBA" id="ARBA00022461"/>
    </source>
</evidence>
<keyword evidence="10" id="KW-0325">Glycoprotein</keyword>
<keyword evidence="7" id="KW-0915">Sodium</keyword>
<evidence type="ECO:0000256" key="1">
    <source>
        <dbReference type="ARBA" id="ARBA00004141"/>
    </source>
</evidence>
<dbReference type="AlphaFoldDB" id="A0A914WRK2"/>
<evidence type="ECO:0000256" key="6">
    <source>
        <dbReference type="ARBA" id="ARBA00022989"/>
    </source>
</evidence>
<keyword evidence="6 14" id="KW-1133">Transmembrane helix</keyword>
<evidence type="ECO:0000313" key="15">
    <source>
        <dbReference type="Proteomes" id="UP000887566"/>
    </source>
</evidence>
<comment type="subcellular location">
    <subcellularLocation>
        <location evidence="1">Membrane</location>
        <topology evidence="1">Multi-pass membrane protein</topology>
    </subcellularLocation>
</comment>
<evidence type="ECO:0000256" key="11">
    <source>
        <dbReference type="ARBA" id="ARBA00023201"/>
    </source>
</evidence>
<dbReference type="WBParaSite" id="PSAMB.scaffold4993size13726.g25690.t1">
    <property type="protein sequence ID" value="PSAMB.scaffold4993size13726.g25690.t1"/>
    <property type="gene ID" value="PSAMB.scaffold4993size13726.g25690"/>
</dbReference>
<keyword evidence="9 14" id="KW-0472">Membrane</keyword>
<dbReference type="Gene3D" id="2.60.470.10">
    <property type="entry name" value="Acid-sensing ion channels like domains"/>
    <property type="match status" value="1"/>
</dbReference>
<dbReference type="Pfam" id="PF00858">
    <property type="entry name" value="ASC"/>
    <property type="match status" value="1"/>
</dbReference>
<evidence type="ECO:0000256" key="14">
    <source>
        <dbReference type="SAM" id="Phobius"/>
    </source>
</evidence>
<keyword evidence="12 13" id="KW-0407">Ion channel</keyword>
<dbReference type="PANTHER" id="PTHR11690:SF248">
    <property type="entry name" value="PICKPOCKET 17, ISOFORM A"/>
    <property type="match status" value="1"/>
</dbReference>
<dbReference type="Proteomes" id="UP000887566">
    <property type="component" value="Unplaced"/>
</dbReference>
<reference evidence="16" key="1">
    <citation type="submission" date="2022-11" db="UniProtKB">
        <authorList>
            <consortium name="WormBaseParasite"/>
        </authorList>
    </citation>
    <scope>IDENTIFICATION</scope>
</reference>
<evidence type="ECO:0000256" key="3">
    <source>
        <dbReference type="ARBA" id="ARBA00022448"/>
    </source>
</evidence>
<evidence type="ECO:0000256" key="10">
    <source>
        <dbReference type="ARBA" id="ARBA00023180"/>
    </source>
</evidence>
<sequence>MALVPDDSEDAESYQPLWRNEDLDVRMTRIHQQALDGEIGTTLYQFGSETTAHGIPRIFTSVSWRGRIFWLLLTVLCGLAFLFQYSLVQEKYSRQEKIVSVELVFDTPSFPAITVCNLNPFKKHLARTVPEISETLDAFHQAVTFSKDSNSYISGRDRRSLKSGFNYVQYEPSGQSDANYCLLKPDRMKRMWEIRGKHIPDKSSPFRGDFLEQLALLGYANMTDEVAITTKTKERLVLTMAGLPRQRRIALSYGKAEFIRMCSFNGQQCDIVSDFKLHVDSAFGNCYTFNAQRGRPLASERAGPSYGLRLMVFVNASDYLPTTEASGIRIAIHDQNEYPFPDTFGYSAPTGFVSSFGISLRKVNRLSKPFGDCVLPDAPLPDSYIYRDYKYEPE</sequence>
<name>A0A914WRK2_9BILA</name>
<keyword evidence="5 13" id="KW-0812">Transmembrane</keyword>
<proteinExistence type="inferred from homology"/>
<dbReference type="GO" id="GO:0005886">
    <property type="term" value="C:plasma membrane"/>
    <property type="evidence" value="ECO:0007669"/>
    <property type="project" value="TreeGrafter"/>
</dbReference>
<accession>A0A914WRK2</accession>
<dbReference type="GO" id="GO:0015280">
    <property type="term" value="F:ligand-gated sodium channel activity"/>
    <property type="evidence" value="ECO:0007669"/>
    <property type="project" value="TreeGrafter"/>
</dbReference>
<organism evidence="15 16">
    <name type="scientific">Plectus sambesii</name>
    <dbReference type="NCBI Taxonomy" id="2011161"/>
    <lineage>
        <taxon>Eukaryota</taxon>
        <taxon>Metazoa</taxon>
        <taxon>Ecdysozoa</taxon>
        <taxon>Nematoda</taxon>
        <taxon>Chromadorea</taxon>
        <taxon>Plectida</taxon>
        <taxon>Plectina</taxon>
        <taxon>Plectoidea</taxon>
        <taxon>Plectidae</taxon>
        <taxon>Plectus</taxon>
    </lineage>
</organism>
<keyword evidence="3 13" id="KW-0813">Transport</keyword>
<evidence type="ECO:0000313" key="16">
    <source>
        <dbReference type="WBParaSite" id="PSAMB.scaffold4993size13726.g25690.t1"/>
    </source>
</evidence>
<evidence type="ECO:0000256" key="13">
    <source>
        <dbReference type="RuleBase" id="RU000679"/>
    </source>
</evidence>
<evidence type="ECO:0000256" key="2">
    <source>
        <dbReference type="ARBA" id="ARBA00007193"/>
    </source>
</evidence>
<protein>
    <submittedName>
        <fullName evidence="16">Uncharacterized protein</fullName>
    </submittedName>
</protein>
<keyword evidence="8 13" id="KW-0406">Ion transport</keyword>
<evidence type="ECO:0000256" key="7">
    <source>
        <dbReference type="ARBA" id="ARBA00023053"/>
    </source>
</evidence>
<keyword evidence="4 13" id="KW-0894">Sodium channel</keyword>
<evidence type="ECO:0000256" key="9">
    <source>
        <dbReference type="ARBA" id="ARBA00023136"/>
    </source>
</evidence>
<keyword evidence="11 13" id="KW-0739">Sodium transport</keyword>
<dbReference type="InterPro" id="IPR001873">
    <property type="entry name" value="ENaC"/>
</dbReference>
<evidence type="ECO:0000256" key="12">
    <source>
        <dbReference type="ARBA" id="ARBA00023303"/>
    </source>
</evidence>
<dbReference type="PANTHER" id="PTHR11690">
    <property type="entry name" value="AMILORIDE-SENSITIVE SODIUM CHANNEL-RELATED"/>
    <property type="match status" value="1"/>
</dbReference>
<dbReference type="PRINTS" id="PR01078">
    <property type="entry name" value="AMINACHANNEL"/>
</dbReference>
<keyword evidence="15" id="KW-1185">Reference proteome</keyword>
<evidence type="ECO:0000256" key="8">
    <source>
        <dbReference type="ARBA" id="ARBA00023065"/>
    </source>
</evidence>
<comment type="similarity">
    <text evidence="2 13">Belongs to the amiloride-sensitive sodium channel (TC 1.A.6) family.</text>
</comment>
<feature type="transmembrane region" description="Helical" evidence="14">
    <location>
        <begin position="68"/>
        <end position="88"/>
    </location>
</feature>